<protein>
    <submittedName>
        <fullName evidence="1">VWA domain-containing protein</fullName>
    </submittedName>
</protein>
<keyword evidence="2" id="KW-1185">Reference proteome</keyword>
<evidence type="ECO:0000313" key="2">
    <source>
        <dbReference type="Proteomes" id="UP000599109"/>
    </source>
</evidence>
<evidence type="ECO:0000313" key="1">
    <source>
        <dbReference type="EMBL" id="MBL0391623.1"/>
    </source>
</evidence>
<dbReference type="SUPFAM" id="SSF53300">
    <property type="entry name" value="vWA-like"/>
    <property type="match status" value="1"/>
</dbReference>
<comment type="caution">
    <text evidence="1">The sequence shown here is derived from an EMBL/GenBank/DDBJ whole genome shotgun (WGS) entry which is preliminary data.</text>
</comment>
<dbReference type="RefSeq" id="WP_201674238.1">
    <property type="nucleotide sequence ID" value="NZ_JAEQNE010000002.1"/>
</dbReference>
<name>A0A937CTI0_9BURK</name>
<dbReference type="CDD" id="cd00198">
    <property type="entry name" value="vWFA"/>
    <property type="match status" value="1"/>
</dbReference>
<dbReference type="Proteomes" id="UP000599109">
    <property type="component" value="Unassembled WGS sequence"/>
</dbReference>
<reference evidence="1 2" key="1">
    <citation type="journal article" date="2017" name="Int. J. Syst. Evol. Microbiol.">
        <title>Ramlibacter monticola sp. nov., isolated from forest soil.</title>
        <authorList>
            <person name="Chaudhary D.K."/>
            <person name="Kim J."/>
        </authorList>
    </citation>
    <scope>NUCLEOTIDE SEQUENCE [LARGE SCALE GENOMIC DNA]</scope>
    <source>
        <strain evidence="1 2">KACC 19175</strain>
    </source>
</reference>
<dbReference type="EMBL" id="JAEQNE010000002">
    <property type="protein sequence ID" value="MBL0391623.1"/>
    <property type="molecule type" value="Genomic_DNA"/>
</dbReference>
<dbReference type="AlphaFoldDB" id="A0A937CTI0"/>
<gene>
    <name evidence="1" type="ORF">JJ685_10800</name>
</gene>
<dbReference type="Gene3D" id="3.40.50.410">
    <property type="entry name" value="von Willebrand factor, type A domain"/>
    <property type="match status" value="1"/>
</dbReference>
<organism evidence="1 2">
    <name type="scientific">Ramlibacter monticola</name>
    <dbReference type="NCBI Taxonomy" id="1926872"/>
    <lineage>
        <taxon>Bacteria</taxon>
        <taxon>Pseudomonadati</taxon>
        <taxon>Pseudomonadota</taxon>
        <taxon>Betaproteobacteria</taxon>
        <taxon>Burkholderiales</taxon>
        <taxon>Comamonadaceae</taxon>
        <taxon>Ramlibacter</taxon>
    </lineage>
</organism>
<sequence length="299" mass="32883">MKLPGRDSPLLLAATLLLVLALVLPPVPLSRPRTEAVLVFDITQSMDVEDAQLDGAPASRLDFARESARRALRELPCGSRVGWAVFTEYRTLLLLAPVEVCDNYEDLLATLAGIDGRIRWANASEVAKGVFWAVRAARELASHPSLVFFTDGHESPPMNAFPNFEDVKPGQVPGWLLGVGGSVPQPIPRTDAEGQRVGYWRAGEVMQRPSQEGQAPSREHLSELREAHLRRIAARTGLGYAHLRDPAALVELLRDPRLAHPVEVATDLRVVPAALALLLLCLHFRPDVLRRRFSRTSGT</sequence>
<accession>A0A937CTI0</accession>
<proteinExistence type="predicted"/>
<dbReference type="InterPro" id="IPR036465">
    <property type="entry name" value="vWFA_dom_sf"/>
</dbReference>